<dbReference type="Proteomes" id="UP001056386">
    <property type="component" value="Chromosome 1"/>
</dbReference>
<keyword evidence="5 10" id="KW-0812">Transmembrane</keyword>
<feature type="transmembrane region" description="Helical" evidence="10">
    <location>
        <begin position="325"/>
        <end position="354"/>
    </location>
</feature>
<dbReference type="InterPro" id="IPR048279">
    <property type="entry name" value="MdtK-like"/>
</dbReference>
<dbReference type="NCBIfam" id="TIGR00797">
    <property type="entry name" value="matE"/>
    <property type="match status" value="1"/>
</dbReference>
<dbReference type="InterPro" id="IPR002528">
    <property type="entry name" value="MATE_fam"/>
</dbReference>
<evidence type="ECO:0000313" key="14">
    <source>
        <dbReference type="Proteomes" id="UP001056386"/>
    </source>
</evidence>
<feature type="transmembrane region" description="Helical" evidence="10">
    <location>
        <begin position="281"/>
        <end position="304"/>
    </location>
</feature>
<evidence type="ECO:0000256" key="10">
    <source>
        <dbReference type="SAM" id="Phobius"/>
    </source>
</evidence>
<gene>
    <name evidence="11" type="ORF">I6H06_18435</name>
    <name evidence="12" type="ORF">NFI99_18900</name>
</gene>
<feature type="transmembrane region" description="Helical" evidence="10">
    <location>
        <begin position="402"/>
        <end position="424"/>
    </location>
</feature>
<keyword evidence="8 10" id="KW-0472">Membrane</keyword>
<dbReference type="EMBL" id="CP065601">
    <property type="protein sequence ID" value="QPQ94142.1"/>
    <property type="molecule type" value="Genomic_DNA"/>
</dbReference>
<reference evidence="12" key="2">
    <citation type="submission" date="2022-06" db="EMBL/GenBank/DDBJ databases">
        <title>Draft genome sequence of Burkholderia glumae strain GR20004 isolated from rice panicle showing bacterial panicle blight.</title>
        <authorList>
            <person name="Choi S.Y."/>
            <person name="Lee Y.H."/>
        </authorList>
    </citation>
    <scope>NUCLEOTIDE SEQUENCE</scope>
    <source>
        <strain evidence="12">GR20004</strain>
    </source>
</reference>
<feature type="transmembrane region" description="Helical" evidence="10">
    <location>
        <begin position="247"/>
        <end position="275"/>
    </location>
</feature>
<name>A0AAP9Y661_BURGL</name>
<dbReference type="GO" id="GO:0042910">
    <property type="term" value="F:xenobiotic transmembrane transporter activity"/>
    <property type="evidence" value="ECO:0007669"/>
    <property type="project" value="InterPro"/>
</dbReference>
<evidence type="ECO:0000256" key="7">
    <source>
        <dbReference type="ARBA" id="ARBA00023065"/>
    </source>
</evidence>
<evidence type="ECO:0000256" key="9">
    <source>
        <dbReference type="ARBA" id="ARBA00031636"/>
    </source>
</evidence>
<evidence type="ECO:0000256" key="4">
    <source>
        <dbReference type="ARBA" id="ARBA00022475"/>
    </source>
</evidence>
<dbReference type="EMBL" id="CP099587">
    <property type="protein sequence ID" value="USS46953.1"/>
    <property type="molecule type" value="Genomic_DNA"/>
</dbReference>
<reference evidence="11 13" key="1">
    <citation type="submission" date="2020-12" db="EMBL/GenBank/DDBJ databases">
        <title>FDA dAtabase for Regulatory Grade micrObial Sequences (FDA-ARGOS): Supporting development and validation of Infectious Disease Dx tests.</title>
        <authorList>
            <person name="Minogue T."/>
            <person name="Wolcott M."/>
            <person name="Wasieloski L."/>
            <person name="Aguilar W."/>
            <person name="Moore D."/>
            <person name="Jaissle J."/>
            <person name="Tallon L."/>
            <person name="Sadzewicz L."/>
            <person name="Zhao X."/>
            <person name="Boylan J."/>
            <person name="Ott S."/>
            <person name="Bowen H."/>
            <person name="Vavikolanu K."/>
            <person name="Mehta A."/>
            <person name="Aluvathingal J."/>
            <person name="Nadendla S."/>
            <person name="Yan Y."/>
            <person name="Sichtig H."/>
        </authorList>
    </citation>
    <scope>NUCLEOTIDE SEQUENCE [LARGE SCALE GENOMIC DNA]</scope>
    <source>
        <strain evidence="11 13">FDAARGOS_949</strain>
    </source>
</reference>
<evidence type="ECO:0000256" key="6">
    <source>
        <dbReference type="ARBA" id="ARBA00022989"/>
    </source>
</evidence>
<evidence type="ECO:0000256" key="5">
    <source>
        <dbReference type="ARBA" id="ARBA00022692"/>
    </source>
</evidence>
<evidence type="ECO:0000256" key="3">
    <source>
        <dbReference type="ARBA" id="ARBA00022449"/>
    </source>
</evidence>
<keyword evidence="14" id="KW-1185">Reference proteome</keyword>
<feature type="transmembrane region" description="Helical" evidence="10">
    <location>
        <begin position="360"/>
        <end position="381"/>
    </location>
</feature>
<comment type="subcellular location">
    <subcellularLocation>
        <location evidence="1">Cell inner membrane</location>
        <topology evidence="1">Multi-pass membrane protein</topology>
    </subcellularLocation>
</comment>
<feature type="transmembrane region" description="Helical" evidence="10">
    <location>
        <begin position="172"/>
        <end position="191"/>
    </location>
</feature>
<feature type="transmembrane region" description="Helical" evidence="10">
    <location>
        <begin position="141"/>
        <end position="160"/>
    </location>
</feature>
<dbReference type="PANTHER" id="PTHR43298">
    <property type="entry name" value="MULTIDRUG RESISTANCE PROTEIN NORM-RELATED"/>
    <property type="match status" value="1"/>
</dbReference>
<dbReference type="RefSeq" id="WP_012734994.1">
    <property type="nucleotide sequence ID" value="NZ_CP021074.1"/>
</dbReference>
<feature type="transmembrane region" description="Helical" evidence="10">
    <location>
        <begin position="203"/>
        <end position="226"/>
    </location>
</feature>
<dbReference type="Proteomes" id="UP000594892">
    <property type="component" value="Chromosome 2"/>
</dbReference>
<dbReference type="PIRSF" id="PIRSF006603">
    <property type="entry name" value="DinF"/>
    <property type="match status" value="1"/>
</dbReference>
<keyword evidence="6 10" id="KW-1133">Transmembrane helix</keyword>
<evidence type="ECO:0000256" key="2">
    <source>
        <dbReference type="ARBA" id="ARBA00022448"/>
    </source>
</evidence>
<dbReference type="AlphaFoldDB" id="A0AAP9Y661"/>
<evidence type="ECO:0000313" key="12">
    <source>
        <dbReference type="EMBL" id="USS46953.1"/>
    </source>
</evidence>
<dbReference type="GO" id="GO:0005886">
    <property type="term" value="C:plasma membrane"/>
    <property type="evidence" value="ECO:0007669"/>
    <property type="project" value="UniProtKB-SubCell"/>
</dbReference>
<organism evidence="11 13">
    <name type="scientific">Burkholderia glumae</name>
    <name type="common">Pseudomonas glumae</name>
    <dbReference type="NCBI Taxonomy" id="337"/>
    <lineage>
        <taxon>Bacteria</taxon>
        <taxon>Pseudomonadati</taxon>
        <taxon>Pseudomonadota</taxon>
        <taxon>Betaproteobacteria</taxon>
        <taxon>Burkholderiales</taxon>
        <taxon>Burkholderiaceae</taxon>
        <taxon>Burkholderia</taxon>
    </lineage>
</organism>
<dbReference type="InterPro" id="IPR050222">
    <property type="entry name" value="MATE_MdtK"/>
</dbReference>
<dbReference type="GO" id="GO:0006811">
    <property type="term" value="P:monoatomic ion transport"/>
    <property type="evidence" value="ECO:0007669"/>
    <property type="project" value="UniProtKB-KW"/>
</dbReference>
<keyword evidence="4" id="KW-1003">Cell membrane</keyword>
<feature type="transmembrane region" description="Helical" evidence="10">
    <location>
        <begin position="55"/>
        <end position="77"/>
    </location>
</feature>
<evidence type="ECO:0000313" key="11">
    <source>
        <dbReference type="EMBL" id="QPQ94142.1"/>
    </source>
</evidence>
<evidence type="ECO:0000256" key="8">
    <source>
        <dbReference type="ARBA" id="ARBA00023136"/>
    </source>
</evidence>
<evidence type="ECO:0000313" key="13">
    <source>
        <dbReference type="Proteomes" id="UP000594892"/>
    </source>
</evidence>
<dbReference type="GO" id="GO:0015297">
    <property type="term" value="F:antiporter activity"/>
    <property type="evidence" value="ECO:0007669"/>
    <property type="project" value="UniProtKB-KW"/>
</dbReference>
<keyword evidence="7" id="KW-0406">Ion transport</keyword>
<evidence type="ECO:0000256" key="1">
    <source>
        <dbReference type="ARBA" id="ARBA00004429"/>
    </source>
</evidence>
<keyword evidence="3" id="KW-0050">Antiport</keyword>
<dbReference type="CDD" id="cd13131">
    <property type="entry name" value="MATE_NorM_like"/>
    <property type="match status" value="1"/>
</dbReference>
<dbReference type="Pfam" id="PF01554">
    <property type="entry name" value="MatE"/>
    <property type="match status" value="2"/>
</dbReference>
<feature type="transmembrane region" description="Helical" evidence="10">
    <location>
        <begin position="98"/>
        <end position="121"/>
    </location>
</feature>
<dbReference type="PANTHER" id="PTHR43298:SF2">
    <property type="entry name" value="FMN_FAD EXPORTER YEEO-RELATED"/>
    <property type="match status" value="1"/>
</dbReference>
<feature type="transmembrane region" description="Helical" evidence="10">
    <location>
        <begin position="430"/>
        <end position="450"/>
    </location>
</feature>
<proteinExistence type="predicted"/>
<keyword evidence="2" id="KW-0813">Transport</keyword>
<protein>
    <recommendedName>
        <fullName evidence="9">Multidrug-efflux transporter</fullName>
    </recommendedName>
</protein>
<accession>A0AAP9Y661</accession>
<sequence length="460" mass="47958">MPRHDFSRAALAPPSFSRHAADTARLAAPLAIAQLSQMAMSVTDTVLLGSLGPDALAAGGLGATLFFVAVTVLQGVLSSVSVSVAHARGARDDSQIPHIYWTGVVLALLLSVPAIAVLLYTEPLLLMFHEPPMLAHHIGEYTRVLSLAAPGSLIGVGLMRSFLPAIGAARRLLWVSIASVGVNAVLNYGLIHGAFGLPRLGFLGSAAATTLTIWLTAISLMLLLHGRPAYRQFVAASRPKLPLMGELVGIGWPVAITYGVESTLFLATGLTIGVLGETSLAAHQIALNIASVTFMVPLAIGQAANVRVSYWVGAGAPLAARHAGFVAIGLGAAFMLLSGLVMIVAPHAIVGLYLRLDDPANARTIALAASLLGIAALFQIVDGVQTVGSGCLRGLKDTRVPMLAATIGYWGIGFPVGYWFAFHVGLGARGLWWGLAAGLASVAVLMTWRFHRKTSMLAGR</sequence>
<dbReference type="GeneID" id="45697333"/>